<protein>
    <submittedName>
        <fullName evidence="1">Uncharacterized protein</fullName>
    </submittedName>
</protein>
<organism evidence="1 2">
    <name type="scientific">Liparis tanakae</name>
    <name type="common">Tanaka's snailfish</name>
    <dbReference type="NCBI Taxonomy" id="230148"/>
    <lineage>
        <taxon>Eukaryota</taxon>
        <taxon>Metazoa</taxon>
        <taxon>Chordata</taxon>
        <taxon>Craniata</taxon>
        <taxon>Vertebrata</taxon>
        <taxon>Euteleostomi</taxon>
        <taxon>Actinopterygii</taxon>
        <taxon>Neopterygii</taxon>
        <taxon>Teleostei</taxon>
        <taxon>Neoteleostei</taxon>
        <taxon>Acanthomorphata</taxon>
        <taxon>Eupercaria</taxon>
        <taxon>Perciformes</taxon>
        <taxon>Cottioidei</taxon>
        <taxon>Cottales</taxon>
        <taxon>Liparidae</taxon>
        <taxon>Liparis</taxon>
    </lineage>
</organism>
<keyword evidence="2" id="KW-1185">Reference proteome</keyword>
<proteinExistence type="predicted"/>
<reference evidence="1 2" key="1">
    <citation type="submission" date="2019-03" db="EMBL/GenBank/DDBJ databases">
        <title>First draft genome of Liparis tanakae, snailfish: a comprehensive survey of snailfish specific genes.</title>
        <authorList>
            <person name="Kim W."/>
            <person name="Song I."/>
            <person name="Jeong J.-H."/>
            <person name="Kim D."/>
            <person name="Kim S."/>
            <person name="Ryu S."/>
            <person name="Song J.Y."/>
            <person name="Lee S.K."/>
        </authorList>
    </citation>
    <scope>NUCLEOTIDE SEQUENCE [LARGE SCALE GENOMIC DNA]</scope>
    <source>
        <tissue evidence="1">Muscle</tissue>
    </source>
</reference>
<dbReference type="AlphaFoldDB" id="A0A4Z2I4W7"/>
<comment type="caution">
    <text evidence="1">The sequence shown here is derived from an EMBL/GenBank/DDBJ whole genome shotgun (WGS) entry which is preliminary data.</text>
</comment>
<evidence type="ECO:0000313" key="2">
    <source>
        <dbReference type="Proteomes" id="UP000314294"/>
    </source>
</evidence>
<dbReference type="Proteomes" id="UP000314294">
    <property type="component" value="Unassembled WGS sequence"/>
</dbReference>
<gene>
    <name evidence="1" type="ORF">EYF80_016981</name>
</gene>
<evidence type="ECO:0000313" key="1">
    <source>
        <dbReference type="EMBL" id="TNN72870.1"/>
    </source>
</evidence>
<name>A0A4Z2I4W7_9TELE</name>
<sequence length="59" mass="6578">MCFHASELMKKDEVLEASNVGEFAEVYSSLKYFKCSGVKLQSLAPGSFIRRQKDCKNGA</sequence>
<accession>A0A4Z2I4W7</accession>
<dbReference type="EMBL" id="SRLO01000132">
    <property type="protein sequence ID" value="TNN72870.1"/>
    <property type="molecule type" value="Genomic_DNA"/>
</dbReference>